<dbReference type="SUPFAM" id="SSF52540">
    <property type="entry name" value="P-loop containing nucleoside triphosphate hydrolases"/>
    <property type="match status" value="1"/>
</dbReference>
<evidence type="ECO:0000313" key="5">
    <source>
        <dbReference type="EMBL" id="MDG0859466.1"/>
    </source>
</evidence>
<dbReference type="GO" id="GO:0016887">
    <property type="term" value="F:ATP hydrolysis activity"/>
    <property type="evidence" value="ECO:0007669"/>
    <property type="project" value="InterPro"/>
</dbReference>
<dbReference type="InterPro" id="IPR051782">
    <property type="entry name" value="ABC_Transporter_VariousFunc"/>
</dbReference>
<dbReference type="InterPro" id="IPR027417">
    <property type="entry name" value="P-loop_NTPase"/>
</dbReference>
<reference evidence="5" key="1">
    <citation type="submission" date="2022-05" db="EMBL/GenBank/DDBJ databases">
        <title>Comparative genomics of Staphylococcus equorum isolates.</title>
        <authorList>
            <person name="Luelf R.H."/>
        </authorList>
    </citation>
    <scope>NUCLEOTIDE SEQUENCE</scope>
    <source>
        <strain evidence="5">TMW 2.2343</strain>
    </source>
</reference>
<feature type="domain" description="ABC transporter" evidence="4">
    <location>
        <begin position="6"/>
        <end position="220"/>
    </location>
</feature>
<evidence type="ECO:0000256" key="3">
    <source>
        <dbReference type="ARBA" id="ARBA00022840"/>
    </source>
</evidence>
<dbReference type="CDD" id="cd03230">
    <property type="entry name" value="ABC_DR_subfamily_A"/>
    <property type="match status" value="1"/>
</dbReference>
<dbReference type="EMBL" id="JAMBPX010000005">
    <property type="protein sequence ID" value="MDG0859466.1"/>
    <property type="molecule type" value="Genomic_DNA"/>
</dbReference>
<dbReference type="Proteomes" id="UP001152302">
    <property type="component" value="Unassembled WGS sequence"/>
</dbReference>
<organism evidence="5 6">
    <name type="scientific">Staphylococcus equorum</name>
    <dbReference type="NCBI Taxonomy" id="246432"/>
    <lineage>
        <taxon>Bacteria</taxon>
        <taxon>Bacillati</taxon>
        <taxon>Bacillota</taxon>
        <taxon>Bacilli</taxon>
        <taxon>Bacillales</taxon>
        <taxon>Staphylococcaceae</taxon>
        <taxon>Staphylococcus</taxon>
    </lineage>
</organism>
<evidence type="ECO:0000256" key="1">
    <source>
        <dbReference type="ARBA" id="ARBA00022448"/>
    </source>
</evidence>
<dbReference type="PANTHER" id="PTHR42939">
    <property type="entry name" value="ABC TRANSPORTER ATP-BINDING PROTEIN ALBC-RELATED"/>
    <property type="match status" value="1"/>
</dbReference>
<dbReference type="Gene3D" id="3.40.50.300">
    <property type="entry name" value="P-loop containing nucleotide triphosphate hydrolases"/>
    <property type="match status" value="1"/>
</dbReference>
<proteinExistence type="predicted"/>
<evidence type="ECO:0000256" key="2">
    <source>
        <dbReference type="ARBA" id="ARBA00022741"/>
    </source>
</evidence>
<gene>
    <name evidence="5" type="ORF">M4L21_09050</name>
</gene>
<accession>A0A9X4R1U5</accession>
<dbReference type="InterPro" id="IPR003439">
    <property type="entry name" value="ABC_transporter-like_ATP-bd"/>
</dbReference>
<comment type="caution">
    <text evidence="5">The sequence shown here is derived from an EMBL/GenBank/DDBJ whole genome shotgun (WGS) entry which is preliminary data.</text>
</comment>
<dbReference type="InterPro" id="IPR003593">
    <property type="entry name" value="AAA+_ATPase"/>
</dbReference>
<dbReference type="GO" id="GO:0005524">
    <property type="term" value="F:ATP binding"/>
    <property type="evidence" value="ECO:0007669"/>
    <property type="project" value="UniProtKB-KW"/>
</dbReference>
<dbReference type="AlphaFoldDB" id="A0A9X4R1U5"/>
<name>A0A9X4R1U5_9STAP</name>
<dbReference type="RefSeq" id="WP_172793135.1">
    <property type="nucleotide sequence ID" value="NZ_JAMBPV010000003.1"/>
</dbReference>
<dbReference type="Pfam" id="PF00005">
    <property type="entry name" value="ABC_tran"/>
    <property type="match status" value="1"/>
</dbReference>
<protein>
    <submittedName>
        <fullName evidence="5">ABC transporter ATP-binding protein</fullName>
    </submittedName>
</protein>
<evidence type="ECO:0000259" key="4">
    <source>
        <dbReference type="PROSITE" id="PS50893"/>
    </source>
</evidence>
<sequence length="276" mass="31356">MDDIAIKANELSKKFSGNYILKNISFEIPEKSTTFIQGANGSGKSVTLKLIAGFLHPTEGDIQRKYKKVSYTPDNFPSNLNFTILEYLDYISKVYNQKRETTLYYLELFKLNSQKKGKLKYCSKGTLQKINIIQSLLSDSDVYLFDEPLSGLDSATQDIVKTILNDLKGTATVVFTSHENEFATSICTHVLDMKTGFVQNVNDVSSKQVSHLKRIITKFSNDALELLRTYTTLTDLKYDSDIIFITLPSDKSDQVIKSLIERNNHIIEVKELFNDE</sequence>
<dbReference type="SMART" id="SM00382">
    <property type="entry name" value="AAA"/>
    <property type="match status" value="1"/>
</dbReference>
<keyword evidence="2" id="KW-0547">Nucleotide-binding</keyword>
<keyword evidence="3 5" id="KW-0067">ATP-binding</keyword>
<keyword evidence="1" id="KW-0813">Transport</keyword>
<evidence type="ECO:0000313" key="6">
    <source>
        <dbReference type="Proteomes" id="UP001152302"/>
    </source>
</evidence>
<dbReference type="PANTHER" id="PTHR42939:SF1">
    <property type="entry name" value="ABC TRANSPORTER ATP-BINDING PROTEIN ALBC-RELATED"/>
    <property type="match status" value="1"/>
</dbReference>
<dbReference type="PROSITE" id="PS50893">
    <property type="entry name" value="ABC_TRANSPORTER_2"/>
    <property type="match status" value="1"/>
</dbReference>